<evidence type="ECO:0000313" key="2">
    <source>
        <dbReference type="EMBL" id="MCE7029906.1"/>
    </source>
</evidence>
<evidence type="ECO:0000256" key="1">
    <source>
        <dbReference type="SAM" id="MobiDB-lite"/>
    </source>
</evidence>
<comment type="caution">
    <text evidence="2">The sequence shown here is derived from an EMBL/GenBank/DDBJ whole genome shotgun (WGS) entry which is preliminary data.</text>
</comment>
<reference evidence="2" key="1">
    <citation type="submission" date="2022-01" db="EMBL/GenBank/DDBJ databases">
        <title>Jiella avicenniae sp. nov., a novel endophytic bacterium isolated from bark of Avicennia marina.</title>
        <authorList>
            <person name="Tuo L."/>
        </authorList>
    </citation>
    <scope>NUCLEOTIDE SEQUENCE</scope>
    <source>
        <strain evidence="2">CBK1P-4</strain>
    </source>
</reference>
<accession>A0A9X1T5U3</accession>
<gene>
    <name evidence="2" type="ORF">LZD57_18095</name>
</gene>
<feature type="region of interest" description="Disordered" evidence="1">
    <location>
        <begin position="1"/>
        <end position="31"/>
    </location>
</feature>
<protein>
    <submittedName>
        <fullName evidence="2">Uncharacterized protein</fullName>
    </submittedName>
</protein>
<organism evidence="2 3">
    <name type="scientific">Jiella avicenniae</name>
    <dbReference type="NCBI Taxonomy" id="2907202"/>
    <lineage>
        <taxon>Bacteria</taxon>
        <taxon>Pseudomonadati</taxon>
        <taxon>Pseudomonadota</taxon>
        <taxon>Alphaproteobacteria</taxon>
        <taxon>Hyphomicrobiales</taxon>
        <taxon>Aurantimonadaceae</taxon>
        <taxon>Jiella</taxon>
    </lineage>
</organism>
<keyword evidence="3" id="KW-1185">Reference proteome</keyword>
<name>A0A9X1T5U3_9HYPH</name>
<dbReference type="EMBL" id="JAJUWU010000019">
    <property type="protein sequence ID" value="MCE7029906.1"/>
    <property type="molecule type" value="Genomic_DNA"/>
</dbReference>
<proteinExistence type="predicted"/>
<dbReference type="AlphaFoldDB" id="A0A9X1T5U3"/>
<evidence type="ECO:0000313" key="3">
    <source>
        <dbReference type="Proteomes" id="UP001139035"/>
    </source>
</evidence>
<sequence length="131" mass="13753">MTKSHRTSGSGMASGGIGKRGRPAETEVSGHRVIGEPVVDEDRLVRPIRSGKMVEAVMQAATDEGLTVAKDGRIAGRISSELIAKAKAKTGLTSDTELLEFALATVAIEDDFAEAFHAVRGTIDPTIDFGS</sequence>
<dbReference type="RefSeq" id="WP_233720892.1">
    <property type="nucleotide sequence ID" value="NZ_JAJUWU010000019.1"/>
</dbReference>
<feature type="compositionally biased region" description="Basic and acidic residues" evidence="1">
    <location>
        <begin position="22"/>
        <end position="31"/>
    </location>
</feature>
<dbReference type="Proteomes" id="UP001139035">
    <property type="component" value="Unassembled WGS sequence"/>
</dbReference>